<reference evidence="4 5" key="1">
    <citation type="submission" date="2018-08" db="EMBL/GenBank/DDBJ databases">
        <title>Draft genome of the lignicolous fungus Coniochaeta pulveracea.</title>
        <authorList>
            <person name="Borstlap C.J."/>
            <person name="De Witt R.N."/>
            <person name="Botha A."/>
            <person name="Volschenk H."/>
        </authorList>
    </citation>
    <scope>NUCLEOTIDE SEQUENCE [LARGE SCALE GENOMIC DNA]</scope>
    <source>
        <strain evidence="4 5">CAB683</strain>
    </source>
</reference>
<dbReference type="InterPro" id="IPR001680">
    <property type="entry name" value="WD40_rpt"/>
</dbReference>
<dbReference type="InterPro" id="IPR015943">
    <property type="entry name" value="WD40/YVTN_repeat-like_dom_sf"/>
</dbReference>
<dbReference type="STRING" id="177199.A0A420XZR0"/>
<comment type="caution">
    <text evidence="4">The sequence shown here is derived from an EMBL/GenBank/DDBJ whole genome shotgun (WGS) entry which is preliminary data.</text>
</comment>
<accession>A0A420XZR0</accession>
<protein>
    <recommendedName>
        <fullName evidence="6">Rik1-associated factor 1</fullName>
    </recommendedName>
</protein>
<feature type="region of interest" description="Disordered" evidence="3">
    <location>
        <begin position="76"/>
        <end position="160"/>
    </location>
</feature>
<keyword evidence="2" id="KW-0853">WD repeat</keyword>
<dbReference type="SMART" id="SM00320">
    <property type="entry name" value="WD40"/>
    <property type="match status" value="5"/>
</dbReference>
<dbReference type="Pfam" id="PF00400">
    <property type="entry name" value="WD40"/>
    <property type="match status" value="1"/>
</dbReference>
<sequence length="994" mass="109937">MSSTLTTSTTRRLDSSGEPPSKRRCLGTSDLSDSSAIISHKIISTSPIPLPLYADRYPTPYRSTNGQPAVYTAENKHAVSQRLPSTYSRTPVPPRHARPAESSNTTRSSAGLALPTSQPHVPESNAPASQPERSSNQSYGDTGGKTLASQEAGGAEERPYLPYSTRQEVISGLQAIRIPANTELGTTAFHVDFNKDEVRQSLDLVRRSLDLPPSIIVDAAMLKSFLAQSKLLPLPIPIPGRSRAAVLSFLADLSRQRTSSVPRILQLAKDEPTTKAAAWQSKRVSSLLLAREIVGHRGYGAMRRPQNFVNEFKKTTEDGLDLRAEWTNCAGDINTVTWVSNGAFLCGTTEHSDSHNQQYNKPGNLVLGSCSAGTLRAFPDHRIVRPMVDKGENSTEEMRESQDPWLYTSVVSSDYDQIHDRAFTCGYDRTVKIWKVDKAGATMRLIGTWLHDGNVNFVVASQHPSGMVATAADTHMNAVRVYLVNGDDVSGSRVRSHSCSRVVDEQGRDVSTEKWAYYPATIQWGRCPEVRHLLLVGYSPRSRTQDDNDIPEDRLGTGELCLWDGMTGERWRLLAGSGLNVFEVLWHPTQACFIAATSPQGPVGAELDARIRTQIRVFSKSKTEDQAFSVVQTLDCTAVDINELAIMPNSVLGSYIAAGCTDDNTYVWDTALGDKPIHVLRHGKPMDDFRGPDQTVDPGVKFCAWGSSPDRFYTGSSDGVVKVWNVRRQNPFVRNLLEVKGPVSYGKFSPDKSKLVLGDASGRVYFLSTHEEDQIPDAVSAVNISRLQHGGVKRPVPRLIIPHSEPEPPIGHRKHQTSQEIAKAYVEKGQLEINADRDPTIGMVQGPNYADTGRYDAASHVDGNIFGPLTAANDVRQLEAQKMWQRKSNRDKQRLELWSTKMTKELKRTQDEQVRRKHHENLSRDLDFHSLPEETKLALATTGLAPIDFDPDYGLDQEGEESWVDGWITRPLARECEGLNCTVPGCAPTCWDRP</sequence>
<dbReference type="PROSITE" id="PS50082">
    <property type="entry name" value="WD_REPEATS_2"/>
    <property type="match status" value="1"/>
</dbReference>
<evidence type="ECO:0000256" key="1">
    <source>
        <dbReference type="ARBA" id="ARBA00009890"/>
    </source>
</evidence>
<dbReference type="AlphaFoldDB" id="A0A420XZR0"/>
<evidence type="ECO:0000313" key="5">
    <source>
        <dbReference type="Proteomes" id="UP000275385"/>
    </source>
</evidence>
<dbReference type="SUPFAM" id="SSF50978">
    <property type="entry name" value="WD40 repeat-like"/>
    <property type="match status" value="1"/>
</dbReference>
<feature type="region of interest" description="Disordered" evidence="3">
    <location>
        <begin position="1"/>
        <end position="31"/>
    </location>
</feature>
<feature type="repeat" description="WD" evidence="2">
    <location>
        <begin position="704"/>
        <end position="734"/>
    </location>
</feature>
<evidence type="ECO:0000256" key="2">
    <source>
        <dbReference type="PROSITE-ProRule" id="PRU00221"/>
    </source>
</evidence>
<proteinExistence type="inferred from homology"/>
<evidence type="ECO:0000256" key="3">
    <source>
        <dbReference type="SAM" id="MobiDB-lite"/>
    </source>
</evidence>
<dbReference type="PANTHER" id="PTHR19842:SF2">
    <property type="entry name" value="WD REPEAT PROTEIN (AFU_ORTHOLOGUE AFUA_5G04300)"/>
    <property type="match status" value="1"/>
</dbReference>
<feature type="compositionally biased region" description="Polar residues" evidence="3">
    <location>
        <begin position="101"/>
        <end position="119"/>
    </location>
</feature>
<dbReference type="InterPro" id="IPR036322">
    <property type="entry name" value="WD40_repeat_dom_sf"/>
</dbReference>
<dbReference type="GO" id="GO:0031931">
    <property type="term" value="C:TORC1 complex"/>
    <property type="evidence" value="ECO:0007669"/>
    <property type="project" value="InterPro"/>
</dbReference>
<feature type="compositionally biased region" description="Polar residues" evidence="3">
    <location>
        <begin position="126"/>
        <end position="140"/>
    </location>
</feature>
<comment type="similarity">
    <text evidence="1">Belongs to the WD repeat LST8 family.</text>
</comment>
<dbReference type="Gene3D" id="2.130.10.10">
    <property type="entry name" value="YVTN repeat-like/Quinoprotein amine dehydrogenase"/>
    <property type="match status" value="1"/>
</dbReference>
<dbReference type="GO" id="GO:0031932">
    <property type="term" value="C:TORC2 complex"/>
    <property type="evidence" value="ECO:0007669"/>
    <property type="project" value="InterPro"/>
</dbReference>
<dbReference type="GO" id="GO:0031929">
    <property type="term" value="P:TOR signaling"/>
    <property type="evidence" value="ECO:0007669"/>
    <property type="project" value="InterPro"/>
</dbReference>
<dbReference type="GO" id="GO:0032956">
    <property type="term" value="P:regulation of actin cytoskeleton organization"/>
    <property type="evidence" value="ECO:0007669"/>
    <property type="project" value="TreeGrafter"/>
</dbReference>
<organism evidence="4 5">
    <name type="scientific">Coniochaeta pulveracea</name>
    <dbReference type="NCBI Taxonomy" id="177199"/>
    <lineage>
        <taxon>Eukaryota</taxon>
        <taxon>Fungi</taxon>
        <taxon>Dikarya</taxon>
        <taxon>Ascomycota</taxon>
        <taxon>Pezizomycotina</taxon>
        <taxon>Sordariomycetes</taxon>
        <taxon>Sordariomycetidae</taxon>
        <taxon>Coniochaetales</taxon>
        <taxon>Coniochaetaceae</taxon>
        <taxon>Coniochaeta</taxon>
    </lineage>
</organism>
<dbReference type="OrthoDB" id="10248252at2759"/>
<dbReference type="PANTHER" id="PTHR19842">
    <property type="entry name" value="G BETA-LIKE PROTEIN GBL"/>
    <property type="match status" value="1"/>
</dbReference>
<dbReference type="InterPro" id="IPR037588">
    <property type="entry name" value="MLST8"/>
</dbReference>
<evidence type="ECO:0000313" key="4">
    <source>
        <dbReference type="EMBL" id="RKU40898.1"/>
    </source>
</evidence>
<dbReference type="Proteomes" id="UP000275385">
    <property type="component" value="Unassembled WGS sequence"/>
</dbReference>
<evidence type="ECO:0008006" key="6">
    <source>
        <dbReference type="Google" id="ProtNLM"/>
    </source>
</evidence>
<gene>
    <name evidence="4" type="ORF">DL546_003183</name>
</gene>
<keyword evidence="5" id="KW-1185">Reference proteome</keyword>
<dbReference type="EMBL" id="QVQW01000088">
    <property type="protein sequence ID" value="RKU40898.1"/>
    <property type="molecule type" value="Genomic_DNA"/>
</dbReference>
<feature type="compositionally biased region" description="Low complexity" evidence="3">
    <location>
        <begin position="1"/>
        <end position="10"/>
    </location>
</feature>
<name>A0A420XZR0_9PEZI</name>